<dbReference type="Proteomes" id="UP000284684">
    <property type="component" value="Unassembled WGS sequence"/>
</dbReference>
<feature type="transmembrane region" description="Helical" evidence="1">
    <location>
        <begin position="149"/>
        <end position="168"/>
    </location>
</feature>
<sequence length="181" mass="20564">MIKLMIPWLLFPYLIEWLDGSYAKASILVAVLIVILCFDNLRKGFVIECTLVTCLIGMAVVSVYWPALSSFDSVKVLLYGVLTIAGWLGVLFRHPFTLQYSRAGVDENVRQTSEFFEINNAITKAWCMAFSINWVLAGLSFSFEEYWPVFMIGSYMSILIASVITEVFPEAYFNKRNSLHG</sequence>
<proteinExistence type="predicted"/>
<keyword evidence="1" id="KW-1133">Transmembrane helix</keyword>
<evidence type="ECO:0000313" key="3">
    <source>
        <dbReference type="Proteomes" id="UP000284684"/>
    </source>
</evidence>
<organism evidence="2 3">
    <name type="scientific">Pseudomonas brassicacearum</name>
    <dbReference type="NCBI Taxonomy" id="930166"/>
    <lineage>
        <taxon>Bacteria</taxon>
        <taxon>Pseudomonadati</taxon>
        <taxon>Pseudomonadota</taxon>
        <taxon>Gammaproteobacteria</taxon>
        <taxon>Pseudomonadales</taxon>
        <taxon>Pseudomonadaceae</taxon>
        <taxon>Pseudomonas</taxon>
    </lineage>
</organism>
<gene>
    <name evidence="2" type="ORF">BK658_28055</name>
</gene>
<name>A0A423GIQ1_9PSED</name>
<feature type="transmembrane region" description="Helical" evidence="1">
    <location>
        <begin position="45"/>
        <end position="67"/>
    </location>
</feature>
<feature type="transmembrane region" description="Helical" evidence="1">
    <location>
        <begin position="73"/>
        <end position="92"/>
    </location>
</feature>
<accession>A0A423GIQ1</accession>
<protein>
    <recommendedName>
        <fullName evidence="4">Intracellular septation protein A</fullName>
    </recommendedName>
</protein>
<evidence type="ECO:0008006" key="4">
    <source>
        <dbReference type="Google" id="ProtNLM"/>
    </source>
</evidence>
<reference evidence="2 3" key="1">
    <citation type="submission" date="2016-10" db="EMBL/GenBank/DDBJ databases">
        <title>Comparative genome analysis of multiple Pseudomonas spp. focuses on biocontrol and plant growth promoting traits.</title>
        <authorList>
            <person name="Tao X.-Y."/>
            <person name="Taylor C.G."/>
        </authorList>
    </citation>
    <scope>NUCLEOTIDE SEQUENCE [LARGE SCALE GENOMIC DNA]</scope>
    <source>
        <strain evidence="2 3">37D10</strain>
    </source>
</reference>
<keyword evidence="1" id="KW-0472">Membrane</keyword>
<dbReference type="EMBL" id="MOBI01000041">
    <property type="protein sequence ID" value="ROM89590.1"/>
    <property type="molecule type" value="Genomic_DNA"/>
</dbReference>
<dbReference type="AlphaFoldDB" id="A0A423GIQ1"/>
<feature type="transmembrane region" description="Helical" evidence="1">
    <location>
        <begin position="125"/>
        <end position="143"/>
    </location>
</feature>
<dbReference type="RefSeq" id="WP_123585318.1">
    <property type="nucleotide sequence ID" value="NZ_MOBI01000041.1"/>
</dbReference>
<evidence type="ECO:0000313" key="2">
    <source>
        <dbReference type="EMBL" id="ROM89590.1"/>
    </source>
</evidence>
<keyword evidence="1" id="KW-0812">Transmembrane</keyword>
<evidence type="ECO:0000256" key="1">
    <source>
        <dbReference type="SAM" id="Phobius"/>
    </source>
</evidence>
<feature type="transmembrane region" description="Helical" evidence="1">
    <location>
        <begin position="20"/>
        <end position="38"/>
    </location>
</feature>
<comment type="caution">
    <text evidence="2">The sequence shown here is derived from an EMBL/GenBank/DDBJ whole genome shotgun (WGS) entry which is preliminary data.</text>
</comment>